<sequence>MFCFFVSGVVAQEPIKWVNTLIGTSNYGTTNPGAQHPHGLMNITPFNVMGGEGINKFEKDSMWWSTPFSSNNSFLTGFAQVNLSGVGCPDLGSLLLMPTTGELVFDPVKYGSVMEEQVNQPGYYAVTLAKYSIRAEVTATERTSMARFHFPVGKANILLNLGEGLTNESGAIARFKDQQTITGSKLVGSFCYHHDAVFRLYFAMRIERTPVKHGFWKLQRFLPIDLAWDKYTGQYKPYEGFTQEMSGDNIGVFFSYDVEEPTTITVRTGVSMVSEEEAMKNLEAEQPAGLSFETIVSDAQKKWNKELSKIRVKGDSEKDKIVFYSALYHTLIHPNIAQDVSGSYNKMETLEKITLPQGKKRYTVFSLWDTFRTVHPLYCILDPKKQLEMIDVMLDMYKENGYLPKWELYSRETFTMDGDPAAIVINDTWQRGLRNFDTNLALEAIKRSALDVSKENKVRPNIELYVKHGYVPNQKKHDNCVSQSLEYYLSDFNAAQFALSMGDKETYKTLIARAKSYTKLFSKEYNCFRPRMQDGSFMTPFDPRIGKDFQENTGYHEGSAWNYNFYVPFDIKNLAKMMGGERVFTQKLDETFAKGYYDMANEPDIDNAYLYCYFPKYAYRTQEMIPALLDKYFTTAPGGLPGNDDTGTMSAWAIFSMLGFYPVSAGTPIYALTAPRFDEVVIELDQEYYPHASLTIEAKKESPQSKYIEAILLDGKPYRKGYIISHKELFSAEKLTFVLRDRRQ</sequence>
<comment type="cofactor">
    <cofactor evidence="1">
        <name>Ca(2+)</name>
        <dbReference type="ChEBI" id="CHEBI:29108"/>
    </cofactor>
</comment>
<evidence type="ECO:0000313" key="6">
    <source>
        <dbReference type="EMBL" id="KGN93104.1"/>
    </source>
</evidence>
<dbReference type="InterPro" id="IPR014718">
    <property type="entry name" value="GH-type_carb-bd"/>
</dbReference>
<evidence type="ECO:0000256" key="3">
    <source>
        <dbReference type="ARBA" id="ARBA00022837"/>
    </source>
</evidence>
<evidence type="ECO:0000259" key="5">
    <source>
        <dbReference type="Pfam" id="PF17678"/>
    </source>
</evidence>
<dbReference type="Proteomes" id="UP000030101">
    <property type="component" value="Unassembled WGS sequence"/>
</dbReference>
<evidence type="ECO:0000313" key="7">
    <source>
        <dbReference type="Proteomes" id="UP000030101"/>
    </source>
</evidence>
<keyword evidence="7" id="KW-1185">Reference proteome</keyword>
<dbReference type="InterPro" id="IPR041371">
    <property type="entry name" value="GH92_N"/>
</dbReference>
<dbReference type="NCBIfam" id="TIGR01180">
    <property type="entry name" value="aman2_put"/>
    <property type="match status" value="1"/>
</dbReference>
<protein>
    <submittedName>
        <fullName evidence="6">Alpha-mannosidase</fullName>
    </submittedName>
</protein>
<gene>
    <name evidence="6" type="ORF">HQ43_02670</name>
</gene>
<dbReference type="PANTHER" id="PTHR12143:SF39">
    <property type="entry name" value="SECRETED PROTEIN"/>
    <property type="match status" value="1"/>
</dbReference>
<name>A0ABR4XM61_9PORP</name>
<dbReference type="Gene3D" id="1.20.1050.60">
    <property type="entry name" value="alpha-1,2-mannosidase"/>
    <property type="match status" value="1"/>
</dbReference>
<comment type="subunit">
    <text evidence="2">Monomer.</text>
</comment>
<feature type="domain" description="Glycosyl hydrolase family 92 N-terminal" evidence="5">
    <location>
        <begin position="17"/>
        <end position="271"/>
    </location>
</feature>
<evidence type="ECO:0000256" key="2">
    <source>
        <dbReference type="ARBA" id="ARBA00011245"/>
    </source>
</evidence>
<dbReference type="InterPro" id="IPR008928">
    <property type="entry name" value="6-hairpin_glycosidase_sf"/>
</dbReference>
<evidence type="ECO:0000259" key="4">
    <source>
        <dbReference type="Pfam" id="PF07971"/>
    </source>
</evidence>
<evidence type="ECO:0000256" key="1">
    <source>
        <dbReference type="ARBA" id="ARBA00001913"/>
    </source>
</evidence>
<dbReference type="Pfam" id="PF17678">
    <property type="entry name" value="Glyco_hydro_92N"/>
    <property type="match status" value="1"/>
</dbReference>
<reference evidence="6 7" key="1">
    <citation type="submission" date="2014-08" db="EMBL/GenBank/DDBJ databases">
        <title>Porphyromonas canoris strain:OH2762 Genome sequencing.</title>
        <authorList>
            <person name="Wallis C."/>
            <person name="Deusch O."/>
            <person name="O'Flynn C."/>
            <person name="Davis I."/>
            <person name="Jospin G."/>
            <person name="Darling A.E."/>
            <person name="Coil D.A."/>
            <person name="Alexiev A."/>
            <person name="Horsfall A."/>
            <person name="Kirkwood N."/>
            <person name="Harris S."/>
            <person name="Eisen J.A."/>
        </authorList>
    </citation>
    <scope>NUCLEOTIDE SEQUENCE [LARGE SCALE GENOMIC DNA]</scope>
    <source>
        <strain evidence="7">COT-108 OH2762</strain>
    </source>
</reference>
<dbReference type="Gene3D" id="1.20.1610.10">
    <property type="entry name" value="alpha-1,2-mannosidases domains"/>
    <property type="match status" value="1"/>
</dbReference>
<accession>A0ABR4XM61</accession>
<keyword evidence="3" id="KW-0106">Calcium</keyword>
<dbReference type="InterPro" id="IPR050883">
    <property type="entry name" value="PNGase"/>
</dbReference>
<dbReference type="InterPro" id="IPR005887">
    <property type="entry name" value="GH92_a_mannosidase_put"/>
</dbReference>
<feature type="domain" description="Glycosyl hydrolase family 92" evidence="4">
    <location>
        <begin position="278"/>
        <end position="740"/>
    </location>
</feature>
<dbReference type="Gene3D" id="3.30.2080.10">
    <property type="entry name" value="GH92 mannosidase domain"/>
    <property type="match status" value="1"/>
</dbReference>
<dbReference type="Pfam" id="PF07971">
    <property type="entry name" value="Glyco_hydro_92"/>
    <property type="match status" value="1"/>
</dbReference>
<dbReference type="SUPFAM" id="SSF48208">
    <property type="entry name" value="Six-hairpin glycosidases"/>
    <property type="match status" value="1"/>
</dbReference>
<dbReference type="PANTHER" id="PTHR12143">
    <property type="entry name" value="PEPTIDE N-GLYCANASE PNGASE -RELATED"/>
    <property type="match status" value="1"/>
</dbReference>
<organism evidence="6 7">
    <name type="scientific">Porphyromonas canoris</name>
    <dbReference type="NCBI Taxonomy" id="36875"/>
    <lineage>
        <taxon>Bacteria</taxon>
        <taxon>Pseudomonadati</taxon>
        <taxon>Bacteroidota</taxon>
        <taxon>Bacteroidia</taxon>
        <taxon>Bacteroidales</taxon>
        <taxon>Porphyromonadaceae</taxon>
        <taxon>Porphyromonas</taxon>
    </lineage>
</organism>
<comment type="caution">
    <text evidence="6">The sequence shown here is derived from an EMBL/GenBank/DDBJ whole genome shotgun (WGS) entry which is preliminary data.</text>
</comment>
<dbReference type="InterPro" id="IPR012939">
    <property type="entry name" value="Glyco_hydro_92"/>
</dbReference>
<proteinExistence type="predicted"/>
<dbReference type="EMBL" id="JQZV01000005">
    <property type="protein sequence ID" value="KGN93104.1"/>
    <property type="molecule type" value="Genomic_DNA"/>
</dbReference>
<dbReference type="Gene3D" id="2.70.98.10">
    <property type="match status" value="1"/>
</dbReference>